<dbReference type="Gene3D" id="3.90.550.10">
    <property type="entry name" value="Spore Coat Polysaccharide Biosynthesis Protein SpsA, Chain A"/>
    <property type="match status" value="1"/>
</dbReference>
<reference evidence="4 5" key="1">
    <citation type="submission" date="2017-04" db="EMBL/GenBank/DDBJ databases">
        <title>Genome Sequence of the Model Brown-Rot Fungus Postia placenta SB12.</title>
        <authorList>
            <consortium name="DOE Joint Genome Institute"/>
            <person name="Gaskell J."/>
            <person name="Kersten P."/>
            <person name="Larrondo L.F."/>
            <person name="Canessa P."/>
            <person name="Martinez D."/>
            <person name="Hibbett D."/>
            <person name="Schmoll M."/>
            <person name="Kubicek C.P."/>
            <person name="Martinez A.T."/>
            <person name="Yadav J."/>
            <person name="Master E."/>
            <person name="Magnuson J.K."/>
            <person name="James T."/>
            <person name="Yaver D."/>
            <person name="Berka R."/>
            <person name="Labutti K."/>
            <person name="Lipzen A."/>
            <person name="Aerts A."/>
            <person name="Barry K."/>
            <person name="Henrissat B."/>
            <person name="Blanchette R."/>
            <person name="Grigoriev I."/>
            <person name="Cullen D."/>
        </authorList>
    </citation>
    <scope>NUCLEOTIDE SEQUENCE [LARGE SCALE GENOMIC DNA]</scope>
    <source>
        <strain evidence="4 5">MAD-698-R-SB12</strain>
    </source>
</reference>
<feature type="non-terminal residue" evidence="4">
    <location>
        <position position="1"/>
    </location>
</feature>
<feature type="region of interest" description="Disordered" evidence="3">
    <location>
        <begin position="333"/>
        <end position="429"/>
    </location>
</feature>
<dbReference type="AlphaFoldDB" id="A0A1X6N276"/>
<comment type="similarity">
    <text evidence="1">Belongs to the glycosyltransferase 15 family.</text>
</comment>
<organism evidence="4 5">
    <name type="scientific">Postia placenta MAD-698-R-SB12</name>
    <dbReference type="NCBI Taxonomy" id="670580"/>
    <lineage>
        <taxon>Eukaryota</taxon>
        <taxon>Fungi</taxon>
        <taxon>Dikarya</taxon>
        <taxon>Basidiomycota</taxon>
        <taxon>Agaricomycotina</taxon>
        <taxon>Agaricomycetes</taxon>
        <taxon>Polyporales</taxon>
        <taxon>Adustoporiaceae</taxon>
        <taxon>Rhodonia</taxon>
    </lineage>
</organism>
<dbReference type="Pfam" id="PF01793">
    <property type="entry name" value="Glyco_transf_15"/>
    <property type="match status" value="1"/>
</dbReference>
<accession>A0A1X6N276</accession>
<feature type="compositionally biased region" description="Basic and acidic residues" evidence="3">
    <location>
        <begin position="414"/>
        <end position="429"/>
    </location>
</feature>
<dbReference type="GO" id="GO:0005794">
    <property type="term" value="C:Golgi apparatus"/>
    <property type="evidence" value="ECO:0007669"/>
    <property type="project" value="TreeGrafter"/>
</dbReference>
<dbReference type="SUPFAM" id="SSF53448">
    <property type="entry name" value="Nucleotide-diphospho-sugar transferases"/>
    <property type="match status" value="1"/>
</dbReference>
<evidence type="ECO:0000256" key="2">
    <source>
        <dbReference type="ARBA" id="ARBA00022679"/>
    </source>
</evidence>
<dbReference type="GO" id="GO:0006493">
    <property type="term" value="P:protein O-linked glycosylation"/>
    <property type="evidence" value="ECO:0007669"/>
    <property type="project" value="TreeGrafter"/>
</dbReference>
<feature type="compositionally biased region" description="Low complexity" evidence="3">
    <location>
        <begin position="359"/>
        <end position="372"/>
    </location>
</feature>
<gene>
    <name evidence="4" type="ORF">POSPLADRAFT_1142117</name>
</gene>
<dbReference type="GO" id="GO:0006487">
    <property type="term" value="P:protein N-linked glycosylation"/>
    <property type="evidence" value="ECO:0007669"/>
    <property type="project" value="TreeGrafter"/>
</dbReference>
<keyword evidence="2 4" id="KW-0808">Transferase</keyword>
<protein>
    <submittedName>
        <fullName evidence="4">Glycosyltransferase family 15 protein</fullName>
    </submittedName>
</protein>
<sequence length="987" mass="105440">VSRLTGWGTPPPPAVLTDYLHPAPPANASVRANATLLMLARNADTESAVRSVRELEQSFNQRFNYPWVFLNDDEFSDDFKTRISNVVSGPVSFGRVPREHWVQPASIDEDRARAGREKMEKDGIIYGVSANDSARAPHARASTHGPVPRAAAARRGLRSGAHTPHVVPSAPSVLRRVCAQTDPHPARSRSARACGLRRKGTTLESCLRGRVHSADRARVVPQVNARQMRDLSVPPYRPLVADSHAADSRLPGSIARAHSSPARATTVSVHARLRPVVCLSTRRTPRSIQPNASRPEFAGAGLPAAITLRWAPRKSSAVPNAQVDGAEAAAVEACAPGRRRPHQPSRITRPCSARPAPTLRPSSLRGASSASSQRDDLTRRCDDLTKRVRRDVQTARRKRLQTAHRGGQPLHPDINAHHSPVDTDAGRDARPAGLCPTAAVVPRAPAPAVTWTVLRDRLMHTAQGSGVRRTCHGVHGTQHDMAGTGERDSGRGTVTASLDGNYASRNHDGHSPRPQARIHLSVATAVDQDSLAVAIKQSGRSETGCTRRECSASEAVAYVRTPGNRAPCALLPYAMDGGRTENMAKCPAARATTADVAKEEWVVCVTSVAAAGACGCWRVSSAARLVWVTAITGPRVQDAHYYIRDERVAQGVRPAHAGRRVQARAVAPDETRSGMTTTAGLSRSRRARRSGTTAPSRAASSLKSATQDRRQSAPGRCAPPCLSPTSPGPAARTRARICTPTLSTIPAPVPTSAIFQPNHTLTHPLAYPPATPTPELRASPPERSPRLLARRRDAFHHRMGQLGQHTAHTPAPPNAQDVTPRAPHARASTHGPVPRAAAARCGLRSGAHTPHVVPSAPSVLHQRGGSTGRKWRAFRMCKVDGPPSDLPARPGPLPGEKTFEAHYDIRVCCYRSPCPPARAMSAGDPNGWPVCAIGGVRACKLALALYDTGTQPANPHACEQDGATAISSACRITCGKRYCTRGAPESP</sequence>
<feature type="region of interest" description="Disordered" evidence="3">
    <location>
        <begin position="653"/>
        <end position="732"/>
    </location>
</feature>
<dbReference type="STRING" id="670580.A0A1X6N276"/>
<dbReference type="InterPro" id="IPR002685">
    <property type="entry name" value="Glyco_trans_15"/>
</dbReference>
<proteinExistence type="inferred from homology"/>
<dbReference type="OrthoDB" id="439943at2759"/>
<dbReference type="GO" id="GO:0000032">
    <property type="term" value="P:cell wall mannoprotein biosynthetic process"/>
    <property type="evidence" value="ECO:0007669"/>
    <property type="project" value="TreeGrafter"/>
</dbReference>
<dbReference type="PANTHER" id="PTHR31121">
    <property type="entry name" value="ALPHA-1,2 MANNOSYLTRANSFERASE KTR1"/>
    <property type="match status" value="1"/>
</dbReference>
<evidence type="ECO:0000313" key="4">
    <source>
        <dbReference type="EMBL" id="OSX62708.1"/>
    </source>
</evidence>
<name>A0A1X6N276_9APHY</name>
<dbReference type="GO" id="GO:0016020">
    <property type="term" value="C:membrane"/>
    <property type="evidence" value="ECO:0007669"/>
    <property type="project" value="InterPro"/>
</dbReference>
<feature type="region of interest" description="Disordered" evidence="3">
    <location>
        <begin position="802"/>
        <end position="833"/>
    </location>
</feature>
<dbReference type="RefSeq" id="XP_024339502.1">
    <property type="nucleotide sequence ID" value="XM_024485386.1"/>
</dbReference>
<dbReference type="Proteomes" id="UP000194127">
    <property type="component" value="Unassembled WGS sequence"/>
</dbReference>
<dbReference type="GeneID" id="36330335"/>
<evidence type="ECO:0000313" key="5">
    <source>
        <dbReference type="Proteomes" id="UP000194127"/>
    </source>
</evidence>
<feature type="region of interest" description="Disordered" evidence="3">
    <location>
        <begin position="762"/>
        <end position="781"/>
    </location>
</feature>
<evidence type="ECO:0000256" key="1">
    <source>
        <dbReference type="ARBA" id="ARBA00007677"/>
    </source>
</evidence>
<feature type="compositionally biased region" description="Basic and acidic residues" evidence="3">
    <location>
        <begin position="373"/>
        <end position="394"/>
    </location>
</feature>
<evidence type="ECO:0000256" key="3">
    <source>
        <dbReference type="SAM" id="MobiDB-lite"/>
    </source>
</evidence>
<dbReference type="PANTHER" id="PTHR31121:SF6">
    <property type="entry name" value="ALPHA-1,2 MANNOSYLTRANSFERASE KTR1"/>
    <property type="match status" value="1"/>
</dbReference>
<dbReference type="GO" id="GO:0000026">
    <property type="term" value="F:alpha-1,2-mannosyltransferase activity"/>
    <property type="evidence" value="ECO:0007669"/>
    <property type="project" value="TreeGrafter"/>
</dbReference>
<dbReference type="EMBL" id="KZ110596">
    <property type="protein sequence ID" value="OSX62708.1"/>
    <property type="molecule type" value="Genomic_DNA"/>
</dbReference>
<feature type="compositionally biased region" description="Low complexity" evidence="3">
    <location>
        <begin position="690"/>
        <end position="701"/>
    </location>
</feature>
<feature type="region of interest" description="Disordered" evidence="3">
    <location>
        <begin position="464"/>
        <end position="494"/>
    </location>
</feature>
<keyword evidence="5" id="KW-1185">Reference proteome</keyword>
<dbReference type="InterPro" id="IPR029044">
    <property type="entry name" value="Nucleotide-diphossugar_trans"/>
</dbReference>